<dbReference type="CDD" id="cd11296">
    <property type="entry name" value="O-FucT_like"/>
    <property type="match status" value="1"/>
</dbReference>
<gene>
    <name evidence="3" type="ORF">E3P99_02039</name>
</gene>
<reference evidence="3 4" key="1">
    <citation type="submission" date="2019-03" db="EMBL/GenBank/DDBJ databases">
        <title>Sequencing 23 genomes of Wallemia ichthyophaga.</title>
        <authorList>
            <person name="Gostincar C."/>
        </authorList>
    </citation>
    <scope>NUCLEOTIDE SEQUENCE [LARGE SCALE GENOMIC DNA]</scope>
    <source>
        <strain evidence="3 4">EXF-5753</strain>
    </source>
</reference>
<keyword evidence="2" id="KW-0812">Transmembrane</keyword>
<sequence length="638" mass="71111">MSRSTINVNNYDQQDEETGEGYAMLPNANSSQPSDSFRRDGYAPLSGAAAQSNSKWGNKRKAAIFVGLSFVFGFLIHIAYTFATDFRGKSTSTVSDPAKAILENENLSSDPMSFVSGHSKSKSKQELKELVDSGNGYFVRDYSVWLGWNNVRYIIETTLLHAQILNRTAVLPGYVYARACEFDQATCGAFAEQVNRGKATGMTEWDELPEAEQQGWKIPLAAMIDLDHLSQTYKNFITLDEYFEIEDLEPGLMGESALSGCISSLTRTKRAMDSGSSSTTTKTATIKSRTGERQSDERSLADNTSQWDPKEIVRVDRVGEPPQADAKAVPSGLTAHDIEEVFGDETVRDWPYLRVALQARGFKMPDDPAGVLAALGYRLLYTWDQIGGMDFLKSPVNPVTQVAKESTLRGLYEDGHEQKANIFHIEGEIHLYRRPGSVRFTSPDARENFKKIILQDMKPLPRLYQVATVVDERMREMNAGRAWTAAHIRRGDFESHGWAMEANFDDHLNRVITHLNTGVDIINKQPKYLHKIPGSDRVPGLPQKGDHFYIGTDERNTTNLEHIRRQGGVLLSDILTPTDRDEIGPMGLYTDVLALLDQLIMAHGAYFYGHALSSVAGGVVNFRTAEGYDEKCALIDSF</sequence>
<dbReference type="Gene3D" id="3.40.50.11350">
    <property type="match status" value="1"/>
</dbReference>
<feature type="transmembrane region" description="Helical" evidence="2">
    <location>
        <begin position="62"/>
        <end position="83"/>
    </location>
</feature>
<feature type="region of interest" description="Disordered" evidence="1">
    <location>
        <begin position="269"/>
        <end position="306"/>
    </location>
</feature>
<dbReference type="OrthoDB" id="3345970at2759"/>
<evidence type="ECO:0008006" key="5">
    <source>
        <dbReference type="Google" id="ProtNLM"/>
    </source>
</evidence>
<keyword evidence="2" id="KW-1133">Transmembrane helix</keyword>
<comment type="caution">
    <text evidence="3">The sequence shown here is derived from an EMBL/GenBank/DDBJ whole genome shotgun (WGS) entry which is preliminary data.</text>
</comment>
<feature type="compositionally biased region" description="Low complexity" evidence="1">
    <location>
        <begin position="274"/>
        <end position="288"/>
    </location>
</feature>
<dbReference type="AlphaFoldDB" id="A0A4T0FMM7"/>
<feature type="region of interest" description="Disordered" evidence="1">
    <location>
        <begin position="1"/>
        <end position="43"/>
    </location>
</feature>
<proteinExistence type="predicted"/>
<evidence type="ECO:0000256" key="1">
    <source>
        <dbReference type="SAM" id="MobiDB-lite"/>
    </source>
</evidence>
<feature type="compositionally biased region" description="Basic and acidic residues" evidence="1">
    <location>
        <begin position="289"/>
        <end position="300"/>
    </location>
</feature>
<dbReference type="EMBL" id="SPNW01000026">
    <property type="protein sequence ID" value="TIA89558.1"/>
    <property type="molecule type" value="Genomic_DNA"/>
</dbReference>
<feature type="compositionally biased region" description="Polar residues" evidence="1">
    <location>
        <begin position="1"/>
        <end position="12"/>
    </location>
</feature>
<organism evidence="3 4">
    <name type="scientific">Wallemia hederae</name>
    <dbReference type="NCBI Taxonomy" id="1540922"/>
    <lineage>
        <taxon>Eukaryota</taxon>
        <taxon>Fungi</taxon>
        <taxon>Dikarya</taxon>
        <taxon>Basidiomycota</taxon>
        <taxon>Wallemiomycotina</taxon>
        <taxon>Wallemiomycetes</taxon>
        <taxon>Wallemiales</taxon>
        <taxon>Wallemiaceae</taxon>
        <taxon>Wallemia</taxon>
    </lineage>
</organism>
<keyword evidence="2" id="KW-0472">Membrane</keyword>
<keyword evidence="4" id="KW-1185">Reference proteome</keyword>
<dbReference type="Proteomes" id="UP000310189">
    <property type="component" value="Unassembled WGS sequence"/>
</dbReference>
<accession>A0A4T0FMM7</accession>
<evidence type="ECO:0000313" key="4">
    <source>
        <dbReference type="Proteomes" id="UP000310189"/>
    </source>
</evidence>
<evidence type="ECO:0000313" key="3">
    <source>
        <dbReference type="EMBL" id="TIA89558.1"/>
    </source>
</evidence>
<name>A0A4T0FMM7_9BASI</name>
<evidence type="ECO:0000256" key="2">
    <source>
        <dbReference type="SAM" id="Phobius"/>
    </source>
</evidence>
<protein>
    <recommendedName>
        <fullName evidence="5">O-fucosyltransferase family protein</fullName>
    </recommendedName>
</protein>